<feature type="compositionally biased region" description="Polar residues" evidence="1">
    <location>
        <begin position="666"/>
        <end position="694"/>
    </location>
</feature>
<protein>
    <submittedName>
        <fullName evidence="3">Ecotropic viral integration site 5 ortholog-like</fullName>
    </submittedName>
</protein>
<name>A0A3B3Q435_9TELE</name>
<feature type="region of interest" description="Disordered" evidence="1">
    <location>
        <begin position="1250"/>
        <end position="1346"/>
    </location>
</feature>
<feature type="compositionally biased region" description="Polar residues" evidence="1">
    <location>
        <begin position="8"/>
        <end position="24"/>
    </location>
</feature>
<feature type="compositionally biased region" description="Polar residues" evidence="1">
    <location>
        <begin position="836"/>
        <end position="861"/>
    </location>
</feature>
<dbReference type="InterPro" id="IPR000195">
    <property type="entry name" value="Rab-GAP-TBC_dom"/>
</dbReference>
<dbReference type="PANTHER" id="PTHR47219:SF4">
    <property type="entry name" value="TBC1 DOMAIN FAMILY MEMBER 10A"/>
    <property type="match status" value="1"/>
</dbReference>
<feature type="region of interest" description="Disordered" evidence="1">
    <location>
        <begin position="393"/>
        <end position="479"/>
    </location>
</feature>
<dbReference type="SUPFAM" id="SSF47923">
    <property type="entry name" value="Ypt/Rab-GAP domain of gyp1p"/>
    <property type="match status" value="2"/>
</dbReference>
<dbReference type="OrthoDB" id="159449at2759"/>
<feature type="compositionally biased region" description="Basic and acidic residues" evidence="1">
    <location>
        <begin position="1197"/>
        <end position="1216"/>
    </location>
</feature>
<evidence type="ECO:0000313" key="3">
    <source>
        <dbReference type="Ensembl" id="ENSPKIP00000000415.1"/>
    </source>
</evidence>
<dbReference type="PANTHER" id="PTHR47219">
    <property type="entry name" value="RAB GTPASE-ACTIVATING PROTEIN 1-LIKE"/>
    <property type="match status" value="1"/>
</dbReference>
<dbReference type="SMART" id="SM00164">
    <property type="entry name" value="TBC"/>
    <property type="match status" value="1"/>
</dbReference>
<feature type="domain" description="Rab-GAP TBC" evidence="2">
    <location>
        <begin position="88"/>
        <end position="276"/>
    </location>
</feature>
<feature type="compositionally biased region" description="Polar residues" evidence="1">
    <location>
        <begin position="1184"/>
        <end position="1196"/>
    </location>
</feature>
<feature type="region of interest" description="Disordered" evidence="1">
    <location>
        <begin position="525"/>
        <end position="544"/>
    </location>
</feature>
<feature type="compositionally biased region" description="Polar residues" evidence="1">
    <location>
        <begin position="1008"/>
        <end position="1019"/>
    </location>
</feature>
<dbReference type="FunFam" id="1.10.8.270:FF:000007">
    <property type="entry name" value="TBC1 domain family member 10A"/>
    <property type="match status" value="1"/>
</dbReference>
<evidence type="ECO:0000259" key="2">
    <source>
        <dbReference type="PROSITE" id="PS50086"/>
    </source>
</evidence>
<dbReference type="InterPro" id="IPR035969">
    <property type="entry name" value="Rab-GAP_TBC_sf"/>
</dbReference>
<feature type="compositionally biased region" description="Basic and acidic residues" evidence="1">
    <location>
        <begin position="1113"/>
        <end position="1122"/>
    </location>
</feature>
<feature type="compositionally biased region" description="Basic and acidic residues" evidence="1">
    <location>
        <begin position="1034"/>
        <end position="1051"/>
    </location>
</feature>
<feature type="compositionally biased region" description="Polar residues" evidence="1">
    <location>
        <begin position="951"/>
        <end position="961"/>
    </location>
</feature>
<dbReference type="Gene3D" id="1.10.8.270">
    <property type="entry name" value="putative rabgap domain of human tbc1 domain family member 14 like domains"/>
    <property type="match status" value="1"/>
</dbReference>
<proteinExistence type="predicted"/>
<dbReference type="InterPro" id="IPR050302">
    <property type="entry name" value="Rab_GAP_TBC_domain"/>
</dbReference>
<dbReference type="KEGG" id="pki:111836289"/>
<dbReference type="CTD" id="374403"/>
<reference evidence="3" key="1">
    <citation type="submission" date="2025-08" db="UniProtKB">
        <authorList>
            <consortium name="Ensembl"/>
        </authorList>
    </citation>
    <scope>IDENTIFICATION</scope>
</reference>
<keyword evidence="4" id="KW-1185">Reference proteome</keyword>
<evidence type="ECO:0000313" key="4">
    <source>
        <dbReference type="Proteomes" id="UP000261540"/>
    </source>
</evidence>
<feature type="compositionally biased region" description="Low complexity" evidence="1">
    <location>
        <begin position="393"/>
        <end position="407"/>
    </location>
</feature>
<feature type="compositionally biased region" description="Polar residues" evidence="1">
    <location>
        <begin position="1326"/>
        <end position="1337"/>
    </location>
</feature>
<dbReference type="PROSITE" id="PS50086">
    <property type="entry name" value="TBC_RABGAP"/>
    <property type="match status" value="1"/>
</dbReference>
<feature type="compositionally biased region" description="Polar residues" evidence="1">
    <location>
        <begin position="876"/>
        <end position="907"/>
    </location>
</feature>
<feature type="compositionally biased region" description="Basic and acidic residues" evidence="1">
    <location>
        <begin position="619"/>
        <end position="637"/>
    </location>
</feature>
<dbReference type="STRING" id="1676925.ENSPKIP00000000415"/>
<evidence type="ECO:0000256" key="1">
    <source>
        <dbReference type="SAM" id="MobiDB-lite"/>
    </source>
</evidence>
<feature type="region of interest" description="Disordered" evidence="1">
    <location>
        <begin position="666"/>
        <end position="729"/>
    </location>
</feature>
<feature type="compositionally biased region" description="Basic and acidic residues" evidence="1">
    <location>
        <begin position="1154"/>
        <end position="1165"/>
    </location>
</feature>
<feature type="compositionally biased region" description="Polar residues" evidence="1">
    <location>
        <begin position="1307"/>
        <end position="1316"/>
    </location>
</feature>
<feature type="compositionally biased region" description="Polar residues" evidence="1">
    <location>
        <begin position="771"/>
        <end position="789"/>
    </location>
</feature>
<feature type="compositionally biased region" description="Basic and acidic residues" evidence="1">
    <location>
        <begin position="988"/>
        <end position="1007"/>
    </location>
</feature>
<sequence length="1346" mass="148891">MDPLVAQSELNGEDSSGSDGASVFSVSIPPTETDRFGFLLGTESTVGSEGPPPELVRQREAKWLNIIMQWDRILLKRTNKVKEQCRKGIPASLKARCWPLLCRATERMKANEKLYKKLDTAPALQTWVDVIERDIDRQFPFHEMFLSRDGHGQQGLFRVLKAYTQYKPEEGYCQGQGPVAAVLLMNMPAEEAFWCLVQISEQYLPGYYSPLLEGVLFDAGILNGVLRKVCPAAHKHLKKHEVEPLMFATDWLMCLYTRHLPFNTLLRVWDLFFCYGVRILFQVAVVLVHRSLGKQEQRDECDGQMETLERLRSVKDRISMEADAFIVEVCSVPFSRKDLERETEKEMERWKKEHPSSTFNPCLRCHGYRAAWVKGREKEEECQRREREIGNLSVPVSRSPSSLSPSFLRKKWRRGSKAEMSEKEGNGGREENKLKEVVELKGKEEKEAINNDGNRRKPSEYSSEDATLNQKGAGQESTQAAADSSCQNLELCSGAADLSHSQNTCSLSKMLNSCGGASTDCASEAQDSTNTPTAQIETPENQTENNAVADHMSQLVSVQTGSVFSETVNCSADQGEPQKPLCDKADETAEVTRKLSQESCQSEPSEAGKLISPNSCPESDAKGASKLNKNTEEKPEETNVQNTGELDVGTEECIKTQDDCRQSFVKETSTLLEDSSANSPDLNETQQENDQPVQYSLHPSEDINENVTKTPEMTGEPSTAENTEKVDSLDIPAHHCQIFHVLQESEISSISSVDESELSVQKHANEEASSEDSPQNDPLASRTIMTAISDQPACDGVTEKQPATSASESDEEHSDDVTQIEPPSEQDNDQIPVRSSVDTNLQENLQGTGQSLGEHPGQSSEVDIISSKGQDLTEKSPCSTHETMLQVSGSEITTAIQEEQKPLNSQDADAPQVESRPPEGSVIAVPSAEGNAIEYEQQNLSAADIREEAPQQPSLTSSGAVQQPADPLCAAEDEVRGGSLDTCGTKMETPERTPPELHLATEMEKPAESQNDQGCTAEQSAECHIEQIELEAEVGSKDQCKETMEADREENGQNNNRQDDETNSDAGHSSPESKDASCEETNSSTPPSTQTSQGQPPGTSTDSVMTEALPEVTAEHGKDEAIKVSATLENQKSSGTGEYKLRKTSSSRTTPPRRLSEDTFKEPESTRYNSGPSTASSTSSSAANHTGGTRATTAVQDTDKSHDTEHHSTEHKDSSKRFGLFRRFRGDHVTNVEGGAKGKAKMTVPTILIQDFSEQVSEQEERLTAKERRKRRREEERRKKEEEKARKKREKELEKEKGKERRKPQTRGKSFQVHSSSKTDHVVPSLGNSITPGSKRNSAPYFDTYF</sequence>
<feature type="compositionally biased region" description="Low complexity" evidence="1">
    <location>
        <begin position="1083"/>
        <end position="1101"/>
    </location>
</feature>
<dbReference type="Gene3D" id="1.10.10.750">
    <property type="entry name" value="Ypt/Rab-GAP domain of gyp1p, domain 1"/>
    <property type="match status" value="1"/>
</dbReference>
<dbReference type="Gene3D" id="1.10.472.80">
    <property type="entry name" value="Ypt/Rab-GAP domain of gyp1p, domain 3"/>
    <property type="match status" value="1"/>
</dbReference>
<dbReference type="GeneTree" id="ENSGT00940000161287"/>
<feature type="region of interest" description="Disordered" evidence="1">
    <location>
        <begin position="748"/>
        <end position="1221"/>
    </location>
</feature>
<feature type="region of interest" description="Disordered" evidence="1">
    <location>
        <begin position="593"/>
        <end position="650"/>
    </location>
</feature>
<feature type="compositionally biased region" description="Low complexity" evidence="1">
    <location>
        <begin position="1144"/>
        <end position="1153"/>
    </location>
</feature>
<feature type="compositionally biased region" description="Low complexity" evidence="1">
    <location>
        <begin position="1173"/>
        <end position="1183"/>
    </location>
</feature>
<feature type="compositionally biased region" description="Basic and acidic residues" evidence="1">
    <location>
        <begin position="1273"/>
        <end position="1299"/>
    </location>
</feature>
<accession>A0A3B3Q435</accession>
<feature type="compositionally biased region" description="Polar residues" evidence="1">
    <location>
        <begin position="1127"/>
        <end position="1136"/>
    </location>
</feature>
<dbReference type="GO" id="GO:0031267">
    <property type="term" value="F:small GTPase binding"/>
    <property type="evidence" value="ECO:0007669"/>
    <property type="project" value="TreeGrafter"/>
</dbReference>
<feature type="compositionally biased region" description="Polar residues" evidence="1">
    <location>
        <begin position="460"/>
        <end position="479"/>
    </location>
</feature>
<dbReference type="Pfam" id="PF00566">
    <property type="entry name" value="RabGAP-TBC"/>
    <property type="match status" value="1"/>
</dbReference>
<dbReference type="Ensembl" id="ENSPKIT00000024312.1">
    <property type="protein sequence ID" value="ENSPKIP00000000415.1"/>
    <property type="gene ID" value="ENSPKIG00000019094.1"/>
</dbReference>
<reference evidence="3" key="2">
    <citation type="submission" date="2025-09" db="UniProtKB">
        <authorList>
            <consortium name="Ensembl"/>
        </authorList>
    </citation>
    <scope>IDENTIFICATION</scope>
</reference>
<feature type="region of interest" description="Disordered" evidence="1">
    <location>
        <begin position="1"/>
        <end position="24"/>
    </location>
</feature>
<dbReference type="GO" id="GO:0005096">
    <property type="term" value="F:GTPase activator activity"/>
    <property type="evidence" value="ECO:0007669"/>
    <property type="project" value="TreeGrafter"/>
</dbReference>
<dbReference type="FunFam" id="1.10.472.80:FF:000008">
    <property type="entry name" value="TBC1 domain family member 10A"/>
    <property type="match status" value="1"/>
</dbReference>
<dbReference type="Proteomes" id="UP000261540">
    <property type="component" value="Unplaced"/>
</dbReference>
<feature type="compositionally biased region" description="Basic and acidic residues" evidence="1">
    <location>
        <begin position="416"/>
        <end position="459"/>
    </location>
</feature>
<organism evidence="3 4">
    <name type="scientific">Paramormyrops kingsleyae</name>
    <dbReference type="NCBI Taxonomy" id="1676925"/>
    <lineage>
        <taxon>Eukaryota</taxon>
        <taxon>Metazoa</taxon>
        <taxon>Chordata</taxon>
        <taxon>Craniata</taxon>
        <taxon>Vertebrata</taxon>
        <taxon>Euteleostomi</taxon>
        <taxon>Actinopterygii</taxon>
        <taxon>Neopterygii</taxon>
        <taxon>Teleostei</taxon>
        <taxon>Osteoglossocephala</taxon>
        <taxon>Osteoglossomorpha</taxon>
        <taxon>Osteoglossiformes</taxon>
        <taxon>Mormyridae</taxon>
        <taxon>Paramormyrops</taxon>
    </lineage>
</organism>
<feature type="compositionally biased region" description="Polar residues" evidence="1">
    <location>
        <begin position="705"/>
        <end position="721"/>
    </location>
</feature>